<evidence type="ECO:0000256" key="2">
    <source>
        <dbReference type="SAM" id="MobiDB-lite"/>
    </source>
</evidence>
<feature type="compositionally biased region" description="Basic and acidic residues" evidence="2">
    <location>
        <begin position="737"/>
        <end position="749"/>
    </location>
</feature>
<feature type="region of interest" description="Disordered" evidence="2">
    <location>
        <begin position="735"/>
        <end position="755"/>
    </location>
</feature>
<accession>A0A8J2WW87</accession>
<gene>
    <name evidence="3" type="ORF">PECAL_1P02050</name>
</gene>
<evidence type="ECO:0000313" key="4">
    <source>
        <dbReference type="Proteomes" id="UP000789595"/>
    </source>
</evidence>
<evidence type="ECO:0000256" key="1">
    <source>
        <dbReference type="SAM" id="Coils"/>
    </source>
</evidence>
<feature type="compositionally biased region" description="Basic and acidic residues" evidence="2">
    <location>
        <begin position="654"/>
        <end position="666"/>
    </location>
</feature>
<feature type="compositionally biased region" description="Basic and acidic residues" evidence="2">
    <location>
        <begin position="224"/>
        <end position="275"/>
    </location>
</feature>
<evidence type="ECO:0000313" key="3">
    <source>
        <dbReference type="EMBL" id="CAH0363866.1"/>
    </source>
</evidence>
<comment type="caution">
    <text evidence="3">The sequence shown here is derived from an EMBL/GenBank/DDBJ whole genome shotgun (WGS) entry which is preliminary data.</text>
</comment>
<dbReference type="EMBL" id="CAKKNE010000001">
    <property type="protein sequence ID" value="CAH0363866.1"/>
    <property type="molecule type" value="Genomic_DNA"/>
</dbReference>
<keyword evidence="4" id="KW-1185">Reference proteome</keyword>
<dbReference type="AlphaFoldDB" id="A0A8J2WW87"/>
<dbReference type="Proteomes" id="UP000789595">
    <property type="component" value="Unassembled WGS sequence"/>
</dbReference>
<sequence length="755" mass="82227">MEELPPLVPDLTAWFEALLARVSALESRSEQGGAAATAKAEAQDKALQDLQKQKEADAVAMTSMREALAEREAELAAMRQEMDSIRADLAARGAVFGGFQADVKEVRGMLVAARLLKTARDGTAASASVAGLEDERAANEQKFASREDVRILSETVRELEAMITGVERLSGEAQAQLESMRDEIAEQLRAEAEADRERVERERAEREAEAARLEAEIRAEREAREAAERERAEQEAAARDAAEQERADKEAADQEAAEQERAEKEAADQADRELAEQEAADEDAAARARAEQEAADQAARARAEKEAAARERAEREAAEAQEAAGRAQRAGARAKYARTQAKMFCTIRAMKPPDRPIPLHDKAVYHRLRDGVIEQDALAKRLAALENVVKDDAKLSADILRKGVVGLGGTGPSDEDDALVERRAAQSALMAALVDGKPTTKTETVEVAAPPAALAYGNGRGALAEFDKDIDRRFAEFACRQQKLLDDFHVEVEVFTRAQEKLENGLVKVNEDLNRMTSINDKRYAQRSAADQERDSKLEAAAASARRAAEAVARLANVPPTTSDTTLKFAEAPAAAPTDLGDVWDRIHTKADGTAVLKLREELREIAAALAGDPALTRRRKAICSGALGVRKSAYVLKDGVEVCISCQRPGSPTKRESVQFEERPKTYKSRPPMGARAKPSVGRVRPASAGPLRNSKRRGEGAFSGRMTGRPASATARLLAEGDATAEVIDLRYPVRRRDERSEADRRRAGFPSY</sequence>
<name>A0A8J2WW87_9STRA</name>
<keyword evidence="1" id="KW-0175">Coiled coil</keyword>
<feature type="compositionally biased region" description="Basic and acidic residues" evidence="2">
    <location>
        <begin position="299"/>
        <end position="318"/>
    </location>
</feature>
<organism evidence="3 4">
    <name type="scientific">Pelagomonas calceolata</name>
    <dbReference type="NCBI Taxonomy" id="35677"/>
    <lineage>
        <taxon>Eukaryota</taxon>
        <taxon>Sar</taxon>
        <taxon>Stramenopiles</taxon>
        <taxon>Ochrophyta</taxon>
        <taxon>Pelagophyceae</taxon>
        <taxon>Pelagomonadales</taxon>
        <taxon>Pelagomonadaceae</taxon>
        <taxon>Pelagomonas</taxon>
    </lineage>
</organism>
<feature type="region of interest" description="Disordered" evidence="2">
    <location>
        <begin position="652"/>
        <end position="712"/>
    </location>
</feature>
<feature type="compositionally biased region" description="Low complexity" evidence="2">
    <location>
        <begin position="320"/>
        <end position="333"/>
    </location>
</feature>
<reference evidence="3" key="1">
    <citation type="submission" date="2021-11" db="EMBL/GenBank/DDBJ databases">
        <authorList>
            <consortium name="Genoscope - CEA"/>
            <person name="William W."/>
        </authorList>
    </citation>
    <scope>NUCLEOTIDE SEQUENCE</scope>
</reference>
<feature type="region of interest" description="Disordered" evidence="2">
    <location>
        <begin position="224"/>
        <end position="333"/>
    </location>
</feature>
<feature type="coiled-coil region" evidence="1">
    <location>
        <begin position="61"/>
        <end position="88"/>
    </location>
</feature>
<protein>
    <submittedName>
        <fullName evidence="3">Uncharacterized protein</fullName>
    </submittedName>
</protein>
<proteinExistence type="predicted"/>